<dbReference type="GO" id="GO:0006355">
    <property type="term" value="P:regulation of DNA-templated transcription"/>
    <property type="evidence" value="ECO:0007669"/>
    <property type="project" value="InterPro"/>
</dbReference>
<dbReference type="InterPro" id="IPR000792">
    <property type="entry name" value="Tscrpt_reg_LuxR_C"/>
</dbReference>
<dbReference type="PROSITE" id="PS00622">
    <property type="entry name" value="HTH_LUXR_1"/>
    <property type="match status" value="1"/>
</dbReference>
<dbReference type="GO" id="GO:0005524">
    <property type="term" value="F:ATP binding"/>
    <property type="evidence" value="ECO:0007669"/>
    <property type="project" value="UniProtKB-KW"/>
</dbReference>
<dbReference type="SUPFAM" id="SSF52540">
    <property type="entry name" value="P-loop containing nucleoside triphosphate hydrolases"/>
    <property type="match status" value="1"/>
</dbReference>
<accession>A0A024JYB2</accession>
<evidence type="ECO:0000313" key="4">
    <source>
        <dbReference type="EMBL" id="CDO88569.1"/>
    </source>
</evidence>
<proteinExistence type="predicted"/>
<dbReference type="PRINTS" id="PR00038">
    <property type="entry name" value="HTHLUXR"/>
</dbReference>
<dbReference type="Gene3D" id="3.40.50.300">
    <property type="entry name" value="P-loop containing nucleotide triphosphate hydrolases"/>
    <property type="match status" value="1"/>
</dbReference>
<dbReference type="HOGENOM" id="CLU_015308_1_0_11"/>
<dbReference type="Gene3D" id="1.10.10.10">
    <property type="entry name" value="Winged helix-like DNA-binding domain superfamily/Winged helix DNA-binding domain"/>
    <property type="match status" value="1"/>
</dbReference>
<evidence type="ECO:0000256" key="1">
    <source>
        <dbReference type="ARBA" id="ARBA00022741"/>
    </source>
</evidence>
<dbReference type="SMART" id="SM00382">
    <property type="entry name" value="AAA"/>
    <property type="match status" value="1"/>
</dbReference>
<dbReference type="InterPro" id="IPR016032">
    <property type="entry name" value="Sig_transdc_resp-reg_C-effctor"/>
</dbReference>
<keyword evidence="2" id="KW-0067">ATP-binding</keyword>
<sequence>MGRGPVLEQLRTLLFDERRPVLLAGPAGVGKTRLAVELLACARQQGLPTVHITATRAAGEIPFGALAGPLFDDDEPLPMPPSARAEWMRRAVRRLKATDSELPKVVLIDDIQLLDAVSATLIHHAVTASACLLLATMRSGDPVPDPILSLYKDGYASRVDVSVLDADEVEAVLRAVLGGVIESSAVQQFATRSGGNILYLRELVRGALRSRTLVFDENVWCLKGRAPLSAGLIELVNARFEELTPDERSVLDVLAYGEPLELKHLEAFTSRGAELAESLETRGLVVSRQEGRGPMIGVAHPVYTDALLHQLSAVRRSRLARTLADITDSIGDVRPDSLIRTARWCLEGGLQRPELMLRAAFHARWTYDFGIAARLARAAAEDGAGFEAQLLCHQLAYLQGRAGDADKALAELARTATTDDHRTRIALARLECAMFSGRIDYGIQIAESAEAVTGERQFRDQITARRTGLILAATGPEAAVRVAAPLTKTSQGPALVWACLVMSAGCGRLGRLDDAMDATDVGYAAQETLAAPVDNYPWLHTFFRGEARLYAGQFEGALATAHQHYSEAVARGSIEAQAYFAWQLAKPIGEQGDVEAALRYAREAALLFRDLGRPALREQSLVELVLALAIGGDGPAAVEALAELDGLRLPRSYYAVEILRARAWTCIANGELSAARQHLAQGADLGERIGDRVGALDCLHTLARLGHGERLYPRAAAVTEQMQGQLAQARLANIGALETKDWRALQAVAQSFTEMGAHLLAAEAATEALVLARKKNASTQQVAVLRRLAARFREHCPKATTPALRTAQLRVALTGAEAEAATLAASGMSNKRIAEKLFLSRRTVEGQLQRAYEKLCIGGRAELAEALDRYAL</sequence>
<keyword evidence="1" id="KW-0547">Nucleotide-binding</keyword>
<name>A0A024JYB2_9MYCO</name>
<dbReference type="Pfam" id="PF00196">
    <property type="entry name" value="GerE"/>
    <property type="match status" value="1"/>
</dbReference>
<dbReference type="InterPro" id="IPR027417">
    <property type="entry name" value="P-loop_NTPase"/>
</dbReference>
<dbReference type="GO" id="GO:0005737">
    <property type="term" value="C:cytoplasm"/>
    <property type="evidence" value="ECO:0007669"/>
    <property type="project" value="TreeGrafter"/>
</dbReference>
<protein>
    <submittedName>
        <fullName evidence="4">ATP-dependent transcriptional regulator</fullName>
    </submittedName>
</protein>
<dbReference type="eggNOG" id="COG2909">
    <property type="taxonomic scope" value="Bacteria"/>
</dbReference>
<dbReference type="InterPro" id="IPR003593">
    <property type="entry name" value="AAA+_ATPase"/>
</dbReference>
<dbReference type="PANTHER" id="PTHR16305:SF28">
    <property type="entry name" value="GUANYLATE CYCLASE DOMAIN-CONTAINING PROTEIN"/>
    <property type="match status" value="1"/>
</dbReference>
<dbReference type="SUPFAM" id="SSF48452">
    <property type="entry name" value="TPR-like"/>
    <property type="match status" value="1"/>
</dbReference>
<evidence type="ECO:0000256" key="2">
    <source>
        <dbReference type="ARBA" id="ARBA00022840"/>
    </source>
</evidence>
<feature type="domain" description="HTH luxR-type" evidence="3">
    <location>
        <begin position="806"/>
        <end position="871"/>
    </location>
</feature>
<dbReference type="Proteomes" id="UP000028880">
    <property type="component" value="Unassembled WGS sequence"/>
</dbReference>
<dbReference type="PANTHER" id="PTHR16305">
    <property type="entry name" value="TESTICULAR SOLUBLE ADENYLYL CYCLASE"/>
    <property type="match status" value="1"/>
</dbReference>
<dbReference type="EMBL" id="HG964446">
    <property type="protein sequence ID" value="CDO88569.1"/>
    <property type="molecule type" value="Genomic_DNA"/>
</dbReference>
<dbReference type="InterPro" id="IPR036388">
    <property type="entry name" value="WH-like_DNA-bd_sf"/>
</dbReference>
<dbReference type="InterPro" id="IPR011990">
    <property type="entry name" value="TPR-like_helical_dom_sf"/>
</dbReference>
<dbReference type="SUPFAM" id="SSF46894">
    <property type="entry name" value="C-terminal effector domain of the bipartite response regulators"/>
    <property type="match status" value="1"/>
</dbReference>
<dbReference type="STRING" id="47839.BN973_02938"/>
<dbReference type="AlphaFoldDB" id="A0A024JYB2"/>
<dbReference type="SMART" id="SM00421">
    <property type="entry name" value="HTH_LUXR"/>
    <property type="match status" value="1"/>
</dbReference>
<gene>
    <name evidence="4" type="ORF">BN973_02938</name>
</gene>
<dbReference type="GO" id="GO:0004016">
    <property type="term" value="F:adenylate cyclase activity"/>
    <property type="evidence" value="ECO:0007669"/>
    <property type="project" value="TreeGrafter"/>
</dbReference>
<reference evidence="4" key="2">
    <citation type="submission" date="2014-04" db="EMBL/GenBank/DDBJ databases">
        <authorList>
            <person name="Urmite Genomes U."/>
        </authorList>
    </citation>
    <scope>NUCLEOTIDE SEQUENCE</scope>
    <source>
        <strain evidence="4">DSM 44626</strain>
    </source>
</reference>
<dbReference type="PROSITE" id="PS50043">
    <property type="entry name" value="HTH_LUXR_2"/>
    <property type="match status" value="1"/>
</dbReference>
<evidence type="ECO:0000259" key="3">
    <source>
        <dbReference type="PROSITE" id="PS50043"/>
    </source>
</evidence>
<dbReference type="GO" id="GO:0003677">
    <property type="term" value="F:DNA binding"/>
    <property type="evidence" value="ECO:0007669"/>
    <property type="project" value="InterPro"/>
</dbReference>
<organism evidence="4">
    <name type="scientific">Mycobacterium triplex</name>
    <dbReference type="NCBI Taxonomy" id="47839"/>
    <lineage>
        <taxon>Bacteria</taxon>
        <taxon>Bacillati</taxon>
        <taxon>Actinomycetota</taxon>
        <taxon>Actinomycetes</taxon>
        <taxon>Mycobacteriales</taxon>
        <taxon>Mycobacteriaceae</taxon>
        <taxon>Mycobacterium</taxon>
        <taxon>Mycobacterium simiae complex</taxon>
    </lineage>
</organism>
<reference evidence="4" key="1">
    <citation type="journal article" date="2014" name="Genome Announc.">
        <title>Draft Genome Sequence of Mycobacterium triplex DSM 44626.</title>
        <authorList>
            <person name="Sassi M."/>
            <person name="Croce O."/>
            <person name="Robert C."/>
            <person name="Raoult D."/>
            <person name="Drancourt M."/>
        </authorList>
    </citation>
    <scope>NUCLEOTIDE SEQUENCE [LARGE SCALE GENOMIC DNA]</scope>
    <source>
        <strain evidence="4">DSM 44626</strain>
    </source>
</reference>